<gene>
    <name evidence="1" type="ORF">F511_40023</name>
</gene>
<protein>
    <submittedName>
        <fullName evidence="1">Uncharacterized protein</fullName>
    </submittedName>
</protein>
<organism evidence="1 2">
    <name type="scientific">Dorcoceras hygrometricum</name>
    <dbReference type="NCBI Taxonomy" id="472368"/>
    <lineage>
        <taxon>Eukaryota</taxon>
        <taxon>Viridiplantae</taxon>
        <taxon>Streptophyta</taxon>
        <taxon>Embryophyta</taxon>
        <taxon>Tracheophyta</taxon>
        <taxon>Spermatophyta</taxon>
        <taxon>Magnoliopsida</taxon>
        <taxon>eudicotyledons</taxon>
        <taxon>Gunneridae</taxon>
        <taxon>Pentapetalae</taxon>
        <taxon>asterids</taxon>
        <taxon>lamiids</taxon>
        <taxon>Lamiales</taxon>
        <taxon>Gesneriaceae</taxon>
        <taxon>Didymocarpoideae</taxon>
        <taxon>Trichosporeae</taxon>
        <taxon>Loxocarpinae</taxon>
        <taxon>Dorcoceras</taxon>
    </lineage>
</organism>
<keyword evidence="2" id="KW-1185">Reference proteome</keyword>
<sequence>MLNNFSLPQLWDLISGGTMGNLSFGELQIWENLSFMGNKRSELISAESAEYISHFSAFVFDQSTSMAASFIQNALQNFFAYAFVRGNAVISTVQGKFVEISEDQFAGVFELPSEGLTTVDELPNYLINEARKAISATGDLIKTSCKKKEMNVEFRLLNDILAKIVMAKAGCRPETCEVSCATYFKTEEAAA</sequence>
<evidence type="ECO:0000313" key="2">
    <source>
        <dbReference type="Proteomes" id="UP000250235"/>
    </source>
</evidence>
<evidence type="ECO:0000313" key="1">
    <source>
        <dbReference type="EMBL" id="KZV35790.1"/>
    </source>
</evidence>
<proteinExistence type="predicted"/>
<name>A0A2Z7BU81_9LAMI</name>
<reference evidence="1 2" key="1">
    <citation type="journal article" date="2015" name="Proc. Natl. Acad. Sci. U.S.A.">
        <title>The resurrection genome of Boea hygrometrica: A blueprint for survival of dehydration.</title>
        <authorList>
            <person name="Xiao L."/>
            <person name="Yang G."/>
            <person name="Zhang L."/>
            <person name="Yang X."/>
            <person name="Zhao S."/>
            <person name="Ji Z."/>
            <person name="Zhou Q."/>
            <person name="Hu M."/>
            <person name="Wang Y."/>
            <person name="Chen M."/>
            <person name="Xu Y."/>
            <person name="Jin H."/>
            <person name="Xiao X."/>
            <person name="Hu G."/>
            <person name="Bao F."/>
            <person name="Hu Y."/>
            <person name="Wan P."/>
            <person name="Li L."/>
            <person name="Deng X."/>
            <person name="Kuang T."/>
            <person name="Xiang C."/>
            <person name="Zhu J.K."/>
            <person name="Oliver M.J."/>
            <person name="He Y."/>
        </authorList>
    </citation>
    <scope>NUCLEOTIDE SEQUENCE [LARGE SCALE GENOMIC DNA]</scope>
    <source>
        <strain evidence="2">cv. XS01</strain>
    </source>
</reference>
<dbReference type="AlphaFoldDB" id="A0A2Z7BU81"/>
<dbReference type="Proteomes" id="UP000250235">
    <property type="component" value="Unassembled WGS sequence"/>
</dbReference>
<accession>A0A2Z7BU81</accession>
<dbReference type="EMBL" id="KV004040">
    <property type="protein sequence ID" value="KZV35790.1"/>
    <property type="molecule type" value="Genomic_DNA"/>
</dbReference>